<sequence length="555" mass="59905">MRSLLLALLALAPPALAQPAETLLRNGRIHTQDATESTTTAVAIRDGRFVATGAAAEALAGPATTVIDLGGRTAIPGLIDSHVHQHQWGMNLPAVQLLDARSIADILARIGERARATPPGDWVIASSLWHESILAEGRLPTRWELDSVAPNNPVFIPRGGHVVAVNSQALARAGVTRDTPQPAGGVIVKREDGEPTGVLLIAGATALVRRVLPPPPPVPDQTRLVVAAMRELNALGVTTVVEPGITDEIAGIYRELRDQGQMTVRTWLLWRAATGEQIRRGIAAQAGWPQHPMLRTGGIKWLLDGGVEGGRMNDPYRIVPGEQTNPDYRGILLLPAGGEPELLEGLRAIHRAGLQIQTHAVGDYTIDLITRLYGQVDRELGPVRPLRWTVMHIFLPTPPALAEMARLGIMATAQNHPVLLGHNQRRWWGDERAAYSIPIRRIIDAGVHVGGGTDAPVVPGDPFQSMWWMTTRGTLAGYRLGPEHAITPREALSLYTINNAVLLGAEAELGSIEPGKRADLVVLSQDLLAVEPERIRETRALMTLVGGRVVHRQGM</sequence>
<dbReference type="GO" id="GO:0016810">
    <property type="term" value="F:hydrolase activity, acting on carbon-nitrogen (but not peptide) bonds"/>
    <property type="evidence" value="ECO:0007669"/>
    <property type="project" value="InterPro"/>
</dbReference>
<evidence type="ECO:0000259" key="2">
    <source>
        <dbReference type="Pfam" id="PF07969"/>
    </source>
</evidence>
<dbReference type="InterPro" id="IPR032466">
    <property type="entry name" value="Metal_Hydrolase"/>
</dbReference>
<dbReference type="EMBL" id="FOSQ01000010">
    <property type="protein sequence ID" value="SFK90570.1"/>
    <property type="molecule type" value="Genomic_DNA"/>
</dbReference>
<dbReference type="Gene3D" id="2.30.40.10">
    <property type="entry name" value="Urease, subunit C, domain 1"/>
    <property type="match status" value="1"/>
</dbReference>
<evidence type="ECO:0000256" key="1">
    <source>
        <dbReference type="SAM" id="SignalP"/>
    </source>
</evidence>
<dbReference type="InterPro" id="IPR013108">
    <property type="entry name" value="Amidohydro_3"/>
</dbReference>
<dbReference type="InterPro" id="IPR033932">
    <property type="entry name" value="YtcJ-like"/>
</dbReference>
<dbReference type="CDD" id="cd01300">
    <property type="entry name" value="YtcJ_like"/>
    <property type="match status" value="1"/>
</dbReference>
<dbReference type="Gene3D" id="3.20.20.140">
    <property type="entry name" value="Metal-dependent hydrolases"/>
    <property type="match status" value="1"/>
</dbReference>
<dbReference type="Proteomes" id="UP000199473">
    <property type="component" value="Unassembled WGS sequence"/>
</dbReference>
<organism evidence="3 4">
    <name type="scientific">Falsiroseomonas stagni DSM 19981</name>
    <dbReference type="NCBI Taxonomy" id="1123062"/>
    <lineage>
        <taxon>Bacteria</taxon>
        <taxon>Pseudomonadati</taxon>
        <taxon>Pseudomonadota</taxon>
        <taxon>Alphaproteobacteria</taxon>
        <taxon>Acetobacterales</taxon>
        <taxon>Roseomonadaceae</taxon>
        <taxon>Falsiroseomonas</taxon>
    </lineage>
</organism>
<dbReference type="SUPFAM" id="SSF51338">
    <property type="entry name" value="Composite domain of metallo-dependent hydrolases"/>
    <property type="match status" value="1"/>
</dbReference>
<dbReference type="Gene3D" id="3.10.310.70">
    <property type="match status" value="1"/>
</dbReference>
<dbReference type="STRING" id="1123062.SAMN02745775_11081"/>
<protein>
    <recommendedName>
        <fullName evidence="2">Amidohydrolase 3 domain-containing protein</fullName>
    </recommendedName>
</protein>
<gene>
    <name evidence="3" type="ORF">SAMN02745775_11081</name>
</gene>
<dbReference type="PANTHER" id="PTHR22642">
    <property type="entry name" value="IMIDAZOLONEPROPIONASE"/>
    <property type="match status" value="1"/>
</dbReference>
<dbReference type="InterPro" id="IPR011059">
    <property type="entry name" value="Metal-dep_hydrolase_composite"/>
</dbReference>
<name>A0A1I4DCR6_9PROT</name>
<dbReference type="Pfam" id="PF07969">
    <property type="entry name" value="Amidohydro_3"/>
    <property type="match status" value="1"/>
</dbReference>
<feature type="chain" id="PRO_5011549917" description="Amidohydrolase 3 domain-containing protein" evidence="1">
    <location>
        <begin position="18"/>
        <end position="555"/>
    </location>
</feature>
<keyword evidence="1" id="KW-0732">Signal</keyword>
<feature type="domain" description="Amidohydrolase 3" evidence="2">
    <location>
        <begin position="66"/>
        <end position="551"/>
    </location>
</feature>
<dbReference type="OrthoDB" id="9811399at2"/>
<evidence type="ECO:0000313" key="4">
    <source>
        <dbReference type="Proteomes" id="UP000199473"/>
    </source>
</evidence>
<accession>A0A1I4DCR6</accession>
<reference evidence="3 4" key="1">
    <citation type="submission" date="2016-10" db="EMBL/GenBank/DDBJ databases">
        <authorList>
            <person name="de Groot N.N."/>
        </authorList>
    </citation>
    <scope>NUCLEOTIDE SEQUENCE [LARGE SCALE GENOMIC DNA]</scope>
    <source>
        <strain evidence="3 4">DSM 19981</strain>
    </source>
</reference>
<evidence type="ECO:0000313" key="3">
    <source>
        <dbReference type="EMBL" id="SFK90570.1"/>
    </source>
</evidence>
<dbReference type="PANTHER" id="PTHR22642:SF2">
    <property type="entry name" value="PROTEIN LONG AFTER FAR-RED 3"/>
    <property type="match status" value="1"/>
</dbReference>
<dbReference type="AlphaFoldDB" id="A0A1I4DCR6"/>
<dbReference type="RefSeq" id="WP_092961980.1">
    <property type="nucleotide sequence ID" value="NZ_FOSQ01000010.1"/>
</dbReference>
<feature type="signal peptide" evidence="1">
    <location>
        <begin position="1"/>
        <end position="17"/>
    </location>
</feature>
<keyword evidence="4" id="KW-1185">Reference proteome</keyword>
<dbReference type="SUPFAM" id="SSF51556">
    <property type="entry name" value="Metallo-dependent hydrolases"/>
    <property type="match status" value="1"/>
</dbReference>
<proteinExistence type="predicted"/>